<organism evidence="2 3">
    <name type="scientific">Branchiostoma lanceolatum</name>
    <name type="common">Common lancelet</name>
    <name type="synonym">Amphioxus lanceolatum</name>
    <dbReference type="NCBI Taxonomy" id="7740"/>
    <lineage>
        <taxon>Eukaryota</taxon>
        <taxon>Metazoa</taxon>
        <taxon>Chordata</taxon>
        <taxon>Cephalochordata</taxon>
        <taxon>Leptocardii</taxon>
        <taxon>Amphioxiformes</taxon>
        <taxon>Branchiostomatidae</taxon>
        <taxon>Branchiostoma</taxon>
    </lineage>
</organism>
<evidence type="ECO:0000256" key="1">
    <source>
        <dbReference type="SAM" id="SignalP"/>
    </source>
</evidence>
<evidence type="ECO:0000313" key="3">
    <source>
        <dbReference type="Proteomes" id="UP000838412"/>
    </source>
</evidence>
<feature type="chain" id="PRO_5035465256" evidence="1">
    <location>
        <begin position="25"/>
        <end position="90"/>
    </location>
</feature>
<dbReference type="EMBL" id="OV696686">
    <property type="protein sequence ID" value="CAH1232771.1"/>
    <property type="molecule type" value="Genomic_DNA"/>
</dbReference>
<dbReference type="AlphaFoldDB" id="A0A8J9VAC4"/>
<accession>A0A8J9VAC4</accession>
<protein>
    <submittedName>
        <fullName evidence="2">Hypp504 protein</fullName>
    </submittedName>
</protein>
<keyword evidence="3" id="KW-1185">Reference proteome</keyword>
<sequence>MKLFVCMLLVTMVVAAMLIDDSEAATRRRRSRRRRSIAMRSYLTEDQGLIMREVVEEARSVLDDLADETEELDARELEDLEEDDYARKRR</sequence>
<dbReference type="Proteomes" id="UP000838412">
    <property type="component" value="Chromosome 1"/>
</dbReference>
<keyword evidence="1" id="KW-0732">Signal</keyword>
<reference evidence="2" key="1">
    <citation type="submission" date="2022-01" db="EMBL/GenBank/DDBJ databases">
        <authorList>
            <person name="Braso-Vives M."/>
        </authorList>
    </citation>
    <scope>NUCLEOTIDE SEQUENCE</scope>
</reference>
<name>A0A8J9VAC4_BRALA</name>
<evidence type="ECO:0000313" key="2">
    <source>
        <dbReference type="EMBL" id="CAH1232771.1"/>
    </source>
</evidence>
<feature type="signal peptide" evidence="1">
    <location>
        <begin position="1"/>
        <end position="24"/>
    </location>
</feature>
<proteinExistence type="predicted"/>
<gene>
    <name evidence="2" type="primary">Hypp504</name>
    <name evidence="2" type="ORF">BLAG_LOCUS1745</name>
</gene>